<dbReference type="EMBL" id="JADBEE010000002">
    <property type="protein sequence ID" value="MBE1515768.1"/>
    <property type="molecule type" value="Genomic_DNA"/>
</dbReference>
<dbReference type="Pfam" id="PF04577">
    <property type="entry name" value="Glyco_transf_61"/>
    <property type="match status" value="1"/>
</dbReference>
<evidence type="ECO:0000313" key="2">
    <source>
        <dbReference type="EMBL" id="MBE1515768.1"/>
    </source>
</evidence>
<proteinExistence type="predicted"/>
<name>A0ABR9J9V7_9MICC</name>
<evidence type="ECO:0000313" key="3">
    <source>
        <dbReference type="Proteomes" id="UP000636579"/>
    </source>
</evidence>
<organism evidence="2 3">
    <name type="scientific">Nesterenkonia halotolerans</name>
    <dbReference type="NCBI Taxonomy" id="225325"/>
    <lineage>
        <taxon>Bacteria</taxon>
        <taxon>Bacillati</taxon>
        <taxon>Actinomycetota</taxon>
        <taxon>Actinomycetes</taxon>
        <taxon>Micrococcales</taxon>
        <taxon>Micrococcaceae</taxon>
        <taxon>Nesterenkonia</taxon>
    </lineage>
</organism>
<sequence>MLVERDRDLTVYYDQQRADSLWATFFEALPGGKRGIKLGPSVKIAALELRGETPVEVFHRSSNLRGSIRKNVTISPLLAVSVSGQRISGSGYIGAWEREAPIPEAMEFSMGRPNYFFREKPVPGTESPHDRVIYMGFPHSSWGHFITEGLARCWYALENPDIPVVWCGKSFKPWHREVLEIIGLANPEIILNQPTFFKEVIFPYPGLSIGDYCIPEYLGILGSFPQSDMIEGKKVFLSRSGVVDGGDEVLSVGGDSRLDAIATAHGFEVIRPQELSVREQLHELSSAEHVLSIEGSALHTPILLSGTPKTRFWALARHRGGAGIYDHIKTSKGLKYETLNMLNGKTRGFREKIDFNVDLFEELMISTKGFTQNLEFAESHRLDPSTPQTSFENQIVNCQVRSSGHRAREIRAHVGALEGDRNAVLTNLATTL</sequence>
<dbReference type="RefSeq" id="WP_192592563.1">
    <property type="nucleotide sequence ID" value="NZ_JADBEE010000002.1"/>
</dbReference>
<feature type="domain" description="Glycosyltransferase 61 catalytic" evidence="1">
    <location>
        <begin position="142"/>
        <end position="302"/>
    </location>
</feature>
<dbReference type="InterPro" id="IPR049625">
    <property type="entry name" value="Glyco_transf_61_cat"/>
</dbReference>
<gene>
    <name evidence="2" type="ORF">H4W26_002560</name>
</gene>
<protein>
    <recommendedName>
        <fullName evidence="1">Glycosyltransferase 61 catalytic domain-containing protein</fullName>
    </recommendedName>
</protein>
<dbReference type="Proteomes" id="UP000636579">
    <property type="component" value="Unassembled WGS sequence"/>
</dbReference>
<comment type="caution">
    <text evidence="2">The sequence shown here is derived from an EMBL/GenBank/DDBJ whole genome shotgun (WGS) entry which is preliminary data.</text>
</comment>
<reference evidence="2 3" key="1">
    <citation type="submission" date="2020-10" db="EMBL/GenBank/DDBJ databases">
        <title>Sequencing the genomes of 1000 actinobacteria strains.</title>
        <authorList>
            <person name="Klenk H.-P."/>
        </authorList>
    </citation>
    <scope>NUCLEOTIDE SEQUENCE [LARGE SCALE GENOMIC DNA]</scope>
    <source>
        <strain evidence="2 3">DSM 15474</strain>
    </source>
</reference>
<keyword evidence="3" id="KW-1185">Reference proteome</keyword>
<evidence type="ECO:0000259" key="1">
    <source>
        <dbReference type="Pfam" id="PF04577"/>
    </source>
</evidence>
<accession>A0ABR9J9V7</accession>